<organism evidence="2 3">
    <name type="scientific">Actinomadura adrarensis</name>
    <dbReference type="NCBI Taxonomy" id="1819600"/>
    <lineage>
        <taxon>Bacteria</taxon>
        <taxon>Bacillati</taxon>
        <taxon>Actinomycetota</taxon>
        <taxon>Actinomycetes</taxon>
        <taxon>Streptosporangiales</taxon>
        <taxon>Thermomonosporaceae</taxon>
        <taxon>Actinomadura</taxon>
    </lineage>
</organism>
<feature type="compositionally biased region" description="Basic and acidic residues" evidence="1">
    <location>
        <begin position="32"/>
        <end position="41"/>
    </location>
</feature>
<proteinExistence type="predicted"/>
<feature type="region of interest" description="Disordered" evidence="1">
    <location>
        <begin position="26"/>
        <end position="58"/>
    </location>
</feature>
<evidence type="ECO:0000256" key="1">
    <source>
        <dbReference type="SAM" id="MobiDB-lite"/>
    </source>
</evidence>
<sequence>MTRKSKLDLYDLLRITFGNDIVDPDKLPGAARRAERPEAKAAFRPRRRTSRSGPVTVRRPDPRVWKVARAVAGADTSRLEVLADGSVFIHNRPIR</sequence>
<keyword evidence="3" id="KW-1185">Reference proteome</keyword>
<reference evidence="3" key="1">
    <citation type="journal article" date="2019" name="Int. J. Syst. Evol. Microbiol.">
        <title>The Global Catalogue of Microorganisms (GCM) 10K type strain sequencing project: providing services to taxonomists for standard genome sequencing and annotation.</title>
        <authorList>
            <consortium name="The Broad Institute Genomics Platform"/>
            <consortium name="The Broad Institute Genome Sequencing Center for Infectious Disease"/>
            <person name="Wu L."/>
            <person name="Ma J."/>
        </authorList>
    </citation>
    <scope>NUCLEOTIDE SEQUENCE [LARGE SCALE GENOMIC DNA]</scope>
    <source>
        <strain evidence="3">JCM 31696</strain>
    </source>
</reference>
<comment type="caution">
    <text evidence="2">The sequence shown here is derived from an EMBL/GenBank/DDBJ whole genome shotgun (WGS) entry which is preliminary data.</text>
</comment>
<accession>A0ABW3CPZ9</accession>
<gene>
    <name evidence="2" type="ORF">ACFQ07_30510</name>
</gene>
<name>A0ABW3CPZ9_9ACTN</name>
<dbReference type="EMBL" id="JBHTIR010004186">
    <property type="protein sequence ID" value="MFD0856604.1"/>
    <property type="molecule type" value="Genomic_DNA"/>
</dbReference>
<evidence type="ECO:0000313" key="3">
    <source>
        <dbReference type="Proteomes" id="UP001597083"/>
    </source>
</evidence>
<protein>
    <submittedName>
        <fullName evidence="2">Uncharacterized protein</fullName>
    </submittedName>
</protein>
<dbReference type="Proteomes" id="UP001597083">
    <property type="component" value="Unassembled WGS sequence"/>
</dbReference>
<evidence type="ECO:0000313" key="2">
    <source>
        <dbReference type="EMBL" id="MFD0856604.1"/>
    </source>
</evidence>